<dbReference type="InterPro" id="IPR052028">
    <property type="entry name" value="HipA_Ser/Thr_kinase"/>
</dbReference>
<dbReference type="PANTHER" id="PTHR37419">
    <property type="entry name" value="SERINE/THREONINE-PROTEIN KINASE TOXIN HIPA"/>
    <property type="match status" value="1"/>
</dbReference>
<keyword evidence="6" id="KW-1185">Reference proteome</keyword>
<sequence>MNLTECPSLLQSGYRTYSPKALKQLFDGAKVSHTLPFLHQDIRRSIFQSTGPSTPRLSISGVQEKYGLVRHERSLLLPTSNERTQYILKPIPSDLDNATAVPANEHLTMQIAGQVYGIVTAANGLVFFDDNEPALLVRRFDVKPDGSKRRQEDFASLSGRTKQSAGPDFKYEGSYEQIARLIHQYLPAARVEIEKFFRLVLFNYLFSNGDAHLKNFSILETTDGDFLLSPAYDLINTSLHVHDSDMALKDGLFADDYATPGSEVYGYYIFDDFLEFGLRIGMMEKRIRQQMAPFQQDQPRVHTLIGRSFLSEADKVTYLASYESRLKRLTYSFQNRL</sequence>
<organism evidence="5 6">
    <name type="scientific">Fibrella rubiginis</name>
    <dbReference type="NCBI Taxonomy" id="2817060"/>
    <lineage>
        <taxon>Bacteria</taxon>
        <taxon>Pseudomonadati</taxon>
        <taxon>Bacteroidota</taxon>
        <taxon>Cytophagia</taxon>
        <taxon>Cytophagales</taxon>
        <taxon>Spirosomataceae</taxon>
        <taxon>Fibrella</taxon>
    </lineage>
</organism>
<name>A0A939GCS7_9BACT</name>
<dbReference type="RefSeq" id="WP_207364130.1">
    <property type="nucleotide sequence ID" value="NZ_JAFMYV010000003.1"/>
</dbReference>
<reference evidence="5" key="1">
    <citation type="submission" date="2021-03" db="EMBL/GenBank/DDBJ databases">
        <title>Fibrella sp. HMF5335 genome sequencing and assembly.</title>
        <authorList>
            <person name="Kang H."/>
            <person name="Kim H."/>
            <person name="Bae S."/>
            <person name="Joh K."/>
        </authorList>
    </citation>
    <scope>NUCLEOTIDE SEQUENCE</scope>
    <source>
        <strain evidence="5">HMF5335</strain>
    </source>
</reference>
<protein>
    <submittedName>
        <fullName evidence="5">HipA domain-containing protein</fullName>
    </submittedName>
</protein>
<evidence type="ECO:0000256" key="2">
    <source>
        <dbReference type="ARBA" id="ARBA00022679"/>
    </source>
</evidence>
<comment type="similarity">
    <text evidence="1">Belongs to the HipA Ser/Thr kinase family.</text>
</comment>
<proteinExistence type="inferred from homology"/>
<comment type="caution">
    <text evidence="5">The sequence shown here is derived from an EMBL/GenBank/DDBJ whole genome shotgun (WGS) entry which is preliminary data.</text>
</comment>
<keyword evidence="2" id="KW-0808">Transferase</keyword>
<keyword evidence="3" id="KW-0418">Kinase</keyword>
<dbReference type="Proteomes" id="UP000664034">
    <property type="component" value="Unassembled WGS sequence"/>
</dbReference>
<accession>A0A939GCS7</accession>
<feature type="domain" description="HipA-like C-terminal" evidence="4">
    <location>
        <begin position="57"/>
        <end position="285"/>
    </location>
</feature>
<evidence type="ECO:0000259" key="4">
    <source>
        <dbReference type="Pfam" id="PF07804"/>
    </source>
</evidence>
<evidence type="ECO:0000313" key="5">
    <source>
        <dbReference type="EMBL" id="MBO0936574.1"/>
    </source>
</evidence>
<dbReference type="GO" id="GO:0005829">
    <property type="term" value="C:cytosol"/>
    <property type="evidence" value="ECO:0007669"/>
    <property type="project" value="TreeGrafter"/>
</dbReference>
<dbReference type="Pfam" id="PF07804">
    <property type="entry name" value="HipA_C"/>
    <property type="match status" value="1"/>
</dbReference>
<dbReference type="EMBL" id="JAFMYV010000003">
    <property type="protein sequence ID" value="MBO0936574.1"/>
    <property type="molecule type" value="Genomic_DNA"/>
</dbReference>
<evidence type="ECO:0000313" key="6">
    <source>
        <dbReference type="Proteomes" id="UP000664034"/>
    </source>
</evidence>
<gene>
    <name evidence="5" type="ORF">J2I47_08470</name>
</gene>
<dbReference type="PANTHER" id="PTHR37419:SF1">
    <property type="entry name" value="SERINE_THREONINE-PROTEIN KINASE TOXIN HIPA"/>
    <property type="match status" value="1"/>
</dbReference>
<evidence type="ECO:0000256" key="3">
    <source>
        <dbReference type="ARBA" id="ARBA00022777"/>
    </source>
</evidence>
<dbReference type="GO" id="GO:0004674">
    <property type="term" value="F:protein serine/threonine kinase activity"/>
    <property type="evidence" value="ECO:0007669"/>
    <property type="project" value="TreeGrafter"/>
</dbReference>
<dbReference type="InterPro" id="IPR012893">
    <property type="entry name" value="HipA-like_C"/>
</dbReference>
<evidence type="ECO:0000256" key="1">
    <source>
        <dbReference type="ARBA" id="ARBA00010164"/>
    </source>
</evidence>
<dbReference type="AlphaFoldDB" id="A0A939GCS7"/>
<dbReference type="Gene3D" id="1.10.1070.20">
    <property type="match status" value="1"/>
</dbReference>